<dbReference type="InterPro" id="IPR003767">
    <property type="entry name" value="Malate/L-lactate_DH-like"/>
</dbReference>
<dbReference type="InterPro" id="IPR043144">
    <property type="entry name" value="Mal/L-sulf/L-lact_DH-like_ah"/>
</dbReference>
<protein>
    <submittedName>
        <fullName evidence="3 4">Oxidoreductase YbiC</fullName>
        <ecNumber evidence="3 4">1.1.1.-</ecNumber>
    </submittedName>
</protein>
<keyword evidence="2 3" id="KW-0560">Oxidoreductase</keyword>
<dbReference type="Gene3D" id="1.10.1530.10">
    <property type="match status" value="1"/>
</dbReference>
<dbReference type="EC" id="1.1.1.-" evidence="3 4"/>
<dbReference type="Gene3D" id="3.30.1370.60">
    <property type="entry name" value="Hypothetical oxidoreductase yiak, domain 2"/>
    <property type="match status" value="1"/>
</dbReference>
<dbReference type="RefSeq" id="WP_067035389.1">
    <property type="nucleotide sequence ID" value="NZ_FLRA01000012.1"/>
</dbReference>
<proteinExistence type="inferred from homology"/>
<dbReference type="InterPro" id="IPR036111">
    <property type="entry name" value="Mal/L-sulfo/L-lacto_DH-like_sf"/>
</dbReference>
<name>A0A1C3JRC2_9GAMM</name>
<reference evidence="3 6" key="1">
    <citation type="submission" date="2016-06" db="EMBL/GenBank/DDBJ databases">
        <authorList>
            <person name="Kjaerup R.B."/>
            <person name="Dalgaard T.S."/>
            <person name="Juul-Madsen H.R."/>
        </authorList>
    </citation>
    <scope>NUCLEOTIDE SEQUENCE [LARGE SCALE GENOMIC DNA]</scope>
    <source>
        <strain evidence="3 6">CECT 5115</strain>
    </source>
</reference>
<evidence type="ECO:0000256" key="2">
    <source>
        <dbReference type="ARBA" id="ARBA00023002"/>
    </source>
</evidence>
<dbReference type="EMBL" id="FLRB01000005">
    <property type="protein sequence ID" value="SBT20104.1"/>
    <property type="molecule type" value="Genomic_DNA"/>
</dbReference>
<gene>
    <name evidence="3" type="primary">ybiC</name>
    <name evidence="3" type="ORF">MGA5115_01894</name>
    <name evidence="4" type="ORF">MGA5116_00687</name>
</gene>
<evidence type="ECO:0000313" key="5">
    <source>
        <dbReference type="Proteomes" id="UP000092840"/>
    </source>
</evidence>
<dbReference type="PANTHER" id="PTHR11091">
    <property type="entry name" value="OXIDOREDUCTASE-RELATED"/>
    <property type="match status" value="1"/>
</dbReference>
<dbReference type="Proteomes" id="UP000092840">
    <property type="component" value="Unassembled WGS sequence"/>
</dbReference>
<dbReference type="GO" id="GO:0016491">
    <property type="term" value="F:oxidoreductase activity"/>
    <property type="evidence" value="ECO:0007669"/>
    <property type="project" value="UniProtKB-KW"/>
</dbReference>
<keyword evidence="5" id="KW-1185">Reference proteome</keyword>
<accession>A0A1C3JRC2</accession>
<comment type="similarity">
    <text evidence="1">Belongs to the LDH2/MDH2 oxidoreductase family.</text>
</comment>
<organism evidence="3 6">
    <name type="scientific">Marinomonas gallaica</name>
    <dbReference type="NCBI Taxonomy" id="1806667"/>
    <lineage>
        <taxon>Bacteria</taxon>
        <taxon>Pseudomonadati</taxon>
        <taxon>Pseudomonadota</taxon>
        <taxon>Gammaproteobacteria</taxon>
        <taxon>Oceanospirillales</taxon>
        <taxon>Oceanospirillaceae</taxon>
        <taxon>Marinomonas</taxon>
    </lineage>
</organism>
<evidence type="ECO:0000313" key="6">
    <source>
        <dbReference type="Proteomes" id="UP000092871"/>
    </source>
</evidence>
<evidence type="ECO:0000256" key="1">
    <source>
        <dbReference type="ARBA" id="ARBA00006056"/>
    </source>
</evidence>
<sequence length="349" mass="38050">MNFTYFDRNELKSLGSQLLSQYGMSDEQASVTAELLIQSDELGFTTHGLSLIPYYIPELEAGKMQESDDIEVVNDTGSTFVWNAHYMPGIWMMNKAMEEAFARINQHGVVTASINRAHHIGCLSTYIKLATDRGLVCIVTTSDPAGKLVAPFGGIDPVLTPNPWAIGYPTNGDPVIIDTVTSICTFSKVREHLNTGVDMPFPMLQDKHGEATTDASVINDGGAILPIGGTDYGHRGYCFSMMVEMLTQGLSGHGRADDVARWGGNVYIQLIDPNAFAGLDAFKRQMDKLNELCLASRPREADKPVRVPGQFGLSCAKQSQIQGVRLNDETLTRLQESAALAGLEFPKAL</sequence>
<evidence type="ECO:0000313" key="3">
    <source>
        <dbReference type="EMBL" id="SBT17778.1"/>
    </source>
</evidence>
<dbReference type="EMBL" id="FLRA01000012">
    <property type="protein sequence ID" value="SBT17778.1"/>
    <property type="molecule type" value="Genomic_DNA"/>
</dbReference>
<dbReference type="InterPro" id="IPR043143">
    <property type="entry name" value="Mal/L-sulf/L-lact_DH-like_NADP"/>
</dbReference>
<dbReference type="Proteomes" id="UP000092871">
    <property type="component" value="Unassembled WGS sequence"/>
</dbReference>
<dbReference type="Pfam" id="PF02615">
    <property type="entry name" value="Ldh_2"/>
    <property type="match status" value="1"/>
</dbReference>
<dbReference type="AlphaFoldDB" id="A0A1C3JRC2"/>
<dbReference type="OrthoDB" id="9769447at2"/>
<dbReference type="PANTHER" id="PTHR11091:SF0">
    <property type="entry name" value="MALATE DEHYDROGENASE"/>
    <property type="match status" value="1"/>
</dbReference>
<evidence type="ECO:0000313" key="4">
    <source>
        <dbReference type="EMBL" id="SBT20104.1"/>
    </source>
</evidence>
<reference evidence="4 5" key="2">
    <citation type="submission" date="2016-06" db="EMBL/GenBank/DDBJ databases">
        <authorList>
            <person name="Rodrigo-Torres L."/>
            <person name="Arahal D.R."/>
        </authorList>
    </citation>
    <scope>NUCLEOTIDE SEQUENCE [LARGE SCALE GENOMIC DNA]</scope>
    <source>
        <strain evidence="4 5">CECT 5116</strain>
    </source>
</reference>
<dbReference type="SUPFAM" id="SSF89733">
    <property type="entry name" value="L-sulfolactate dehydrogenase-like"/>
    <property type="match status" value="1"/>
</dbReference>